<name>A5KNG7_9FIRM</name>
<protein>
    <submittedName>
        <fullName evidence="1">Uncharacterized protein</fullName>
    </submittedName>
</protein>
<comment type="caution">
    <text evidence="1">The sequence shown here is derived from an EMBL/GenBank/DDBJ whole genome shotgun (WGS) entry which is preliminary data.</text>
</comment>
<accession>A5KNG7</accession>
<dbReference type="EMBL" id="AAVP02000008">
    <property type="protein sequence ID" value="EDK24115.1"/>
    <property type="molecule type" value="Genomic_DNA"/>
</dbReference>
<dbReference type="AlphaFoldDB" id="A5KNG7"/>
<evidence type="ECO:0000313" key="1">
    <source>
        <dbReference type="EMBL" id="EDK24115.1"/>
    </source>
</evidence>
<reference evidence="1 2" key="1">
    <citation type="submission" date="2007-03" db="EMBL/GenBank/DDBJ databases">
        <authorList>
            <person name="Fulton L."/>
            <person name="Clifton S."/>
            <person name="Fulton B."/>
            <person name="Xu J."/>
            <person name="Minx P."/>
            <person name="Pepin K.H."/>
            <person name="Johnson M."/>
            <person name="Thiruvilangam P."/>
            <person name="Bhonagiri V."/>
            <person name="Nash W.E."/>
            <person name="Mardis E.R."/>
            <person name="Wilson R.K."/>
        </authorList>
    </citation>
    <scope>NUCLEOTIDE SEQUENCE [LARGE SCALE GENOMIC DNA]</scope>
    <source>
        <strain evidence="1 2">ATCC 27756</strain>
    </source>
</reference>
<gene>
    <name evidence="1" type="ORF">RUMTOR_01791</name>
</gene>
<dbReference type="HOGENOM" id="CLU_2939000_0_0_9"/>
<dbReference type="Proteomes" id="UP000003577">
    <property type="component" value="Unassembled WGS sequence"/>
</dbReference>
<dbReference type="PaxDb" id="411460-RUMTOR_01791"/>
<sequence>MSDLFCADLIFLEKERIHFRLENIFKADASDVCLKNTGLIAAVDFQKSRIALSYIVFIFI</sequence>
<organism evidence="1 2">
    <name type="scientific">[Ruminococcus] torques ATCC 27756</name>
    <dbReference type="NCBI Taxonomy" id="411460"/>
    <lineage>
        <taxon>Bacteria</taxon>
        <taxon>Bacillati</taxon>
        <taxon>Bacillota</taxon>
        <taxon>Clostridia</taxon>
        <taxon>Lachnospirales</taxon>
        <taxon>Lachnospiraceae</taxon>
        <taxon>Mediterraneibacter</taxon>
    </lineage>
</organism>
<evidence type="ECO:0000313" key="2">
    <source>
        <dbReference type="Proteomes" id="UP000003577"/>
    </source>
</evidence>
<reference evidence="1 2" key="2">
    <citation type="submission" date="2007-04" db="EMBL/GenBank/DDBJ databases">
        <title>Draft genome sequence of Ruminococcus torques (ATCC 27756).</title>
        <authorList>
            <person name="Sudarsanam P."/>
            <person name="Ley R."/>
            <person name="Guruge J."/>
            <person name="Turnbaugh P.J."/>
            <person name="Mahowald M."/>
            <person name="Liep D."/>
            <person name="Gordon J."/>
        </authorList>
    </citation>
    <scope>NUCLEOTIDE SEQUENCE [LARGE SCALE GENOMIC DNA]</scope>
    <source>
        <strain evidence="1 2">ATCC 27756</strain>
    </source>
</reference>
<proteinExistence type="predicted"/>